<dbReference type="Gramene" id="CDY09577">
    <property type="protein sequence ID" value="CDY09577"/>
    <property type="gene ID" value="GSBRNA2T00031191001"/>
</dbReference>
<dbReference type="STRING" id="3708.A0A078F948"/>
<sequence length="85" mass="9177">MKCIQYGHEIVALANLLPVDDLLGVSVERLSDIFETAFKGVLNEMSLGVILKKKPIFNLVPVLGAGNSSASLDNIITCDLFSLRS</sequence>
<dbReference type="EMBL" id="LK031997">
    <property type="protein sequence ID" value="CDY09577.1"/>
    <property type="molecule type" value="Genomic_DNA"/>
</dbReference>
<keyword evidence="3" id="KW-1185">Reference proteome</keyword>
<protein>
    <submittedName>
        <fullName evidence="1">(rape) hypothetical protein</fullName>
    </submittedName>
    <submittedName>
        <fullName evidence="2">BnaC05g23420D protein</fullName>
    </submittedName>
</protein>
<proteinExistence type="predicted"/>
<accession>A0A078F948</accession>
<dbReference type="Proteomes" id="UP000028999">
    <property type="component" value="Unassembled WGS sequence"/>
</dbReference>
<dbReference type="Proteomes" id="UP001295469">
    <property type="component" value="Chromosome C05"/>
</dbReference>
<dbReference type="PaxDb" id="3708-A0A078F948"/>
<evidence type="ECO:0000313" key="3">
    <source>
        <dbReference type="Proteomes" id="UP000028999"/>
    </source>
</evidence>
<name>A0A078F948_BRANA</name>
<evidence type="ECO:0000313" key="2">
    <source>
        <dbReference type="EMBL" id="CDY09577.1"/>
    </source>
</evidence>
<evidence type="ECO:0000313" key="1">
    <source>
        <dbReference type="EMBL" id="CAF1928879.1"/>
    </source>
</evidence>
<reference evidence="2 3" key="1">
    <citation type="journal article" date="2014" name="Science">
        <title>Plant genetics. Early allopolyploid evolution in the post-Neolithic Brassica napus oilseed genome.</title>
        <authorList>
            <person name="Chalhoub B."/>
            <person name="Denoeud F."/>
            <person name="Liu S."/>
            <person name="Parkin I.A."/>
            <person name="Tang H."/>
            <person name="Wang X."/>
            <person name="Chiquet J."/>
            <person name="Belcram H."/>
            <person name="Tong C."/>
            <person name="Samans B."/>
            <person name="Correa M."/>
            <person name="Da Silva C."/>
            <person name="Just J."/>
            <person name="Falentin C."/>
            <person name="Koh C.S."/>
            <person name="Le Clainche I."/>
            <person name="Bernard M."/>
            <person name="Bento P."/>
            <person name="Noel B."/>
            <person name="Labadie K."/>
            <person name="Alberti A."/>
            <person name="Charles M."/>
            <person name="Arnaud D."/>
            <person name="Guo H."/>
            <person name="Daviaud C."/>
            <person name="Alamery S."/>
            <person name="Jabbari K."/>
            <person name="Zhao M."/>
            <person name="Edger P.P."/>
            <person name="Chelaifa H."/>
            <person name="Tack D."/>
            <person name="Lassalle G."/>
            <person name="Mestiri I."/>
            <person name="Schnel N."/>
            <person name="Le Paslier M.C."/>
            <person name="Fan G."/>
            <person name="Renault V."/>
            <person name="Bayer P.E."/>
            <person name="Golicz A.A."/>
            <person name="Manoli S."/>
            <person name="Lee T.H."/>
            <person name="Thi V.H."/>
            <person name="Chalabi S."/>
            <person name="Hu Q."/>
            <person name="Fan C."/>
            <person name="Tollenaere R."/>
            <person name="Lu Y."/>
            <person name="Battail C."/>
            <person name="Shen J."/>
            <person name="Sidebottom C.H."/>
            <person name="Wang X."/>
            <person name="Canaguier A."/>
            <person name="Chauveau A."/>
            <person name="Berard A."/>
            <person name="Deniot G."/>
            <person name="Guan M."/>
            <person name="Liu Z."/>
            <person name="Sun F."/>
            <person name="Lim Y.P."/>
            <person name="Lyons E."/>
            <person name="Town C.D."/>
            <person name="Bancroft I."/>
            <person name="Wang X."/>
            <person name="Meng J."/>
            <person name="Ma J."/>
            <person name="Pires J.C."/>
            <person name="King G.J."/>
            <person name="Brunel D."/>
            <person name="Delourme R."/>
            <person name="Renard M."/>
            <person name="Aury J.M."/>
            <person name="Adams K.L."/>
            <person name="Batley J."/>
            <person name="Snowdon R.J."/>
            <person name="Tost J."/>
            <person name="Edwards D."/>
            <person name="Zhou Y."/>
            <person name="Hua W."/>
            <person name="Sharpe A.G."/>
            <person name="Paterson A.H."/>
            <person name="Guan C."/>
            <person name="Wincker P."/>
        </authorList>
    </citation>
    <scope>NUCLEOTIDE SEQUENCE [LARGE SCALE GENOMIC DNA]</scope>
    <source>
        <strain evidence="3">cv. Darmor-bzh</strain>
    </source>
</reference>
<reference evidence="1" key="3">
    <citation type="submission" date="2021-01" db="EMBL/GenBank/DDBJ databases">
        <authorList>
            <consortium name="Genoscope - CEA"/>
            <person name="William W."/>
        </authorList>
    </citation>
    <scope>NUCLEOTIDE SEQUENCE</scope>
</reference>
<dbReference type="EMBL" id="HG994369">
    <property type="protein sequence ID" value="CAF1928879.1"/>
    <property type="molecule type" value="Genomic_DNA"/>
</dbReference>
<dbReference type="AlphaFoldDB" id="A0A078F948"/>
<reference evidence="2" key="2">
    <citation type="submission" date="2014-06" db="EMBL/GenBank/DDBJ databases">
        <authorList>
            <person name="Genoscope - CEA"/>
        </authorList>
    </citation>
    <scope>NUCLEOTIDE SEQUENCE</scope>
</reference>
<gene>
    <name evidence="2" type="primary">BnaC05g23420D</name>
    <name evidence="1" type="ORF">DARMORV10_C05P29450.1</name>
    <name evidence="2" type="ORF">GSBRNA2T00031191001</name>
</gene>
<organism evidence="2 3">
    <name type="scientific">Brassica napus</name>
    <name type="common">Rape</name>
    <dbReference type="NCBI Taxonomy" id="3708"/>
    <lineage>
        <taxon>Eukaryota</taxon>
        <taxon>Viridiplantae</taxon>
        <taxon>Streptophyta</taxon>
        <taxon>Embryophyta</taxon>
        <taxon>Tracheophyta</taxon>
        <taxon>Spermatophyta</taxon>
        <taxon>Magnoliopsida</taxon>
        <taxon>eudicotyledons</taxon>
        <taxon>Gunneridae</taxon>
        <taxon>Pentapetalae</taxon>
        <taxon>rosids</taxon>
        <taxon>malvids</taxon>
        <taxon>Brassicales</taxon>
        <taxon>Brassicaceae</taxon>
        <taxon>Brassiceae</taxon>
        <taxon>Brassica</taxon>
    </lineage>
</organism>